<evidence type="ECO:0000256" key="1">
    <source>
        <dbReference type="SAM" id="MobiDB-lite"/>
    </source>
</evidence>
<evidence type="ECO:0000313" key="3">
    <source>
        <dbReference type="Proteomes" id="UP001217485"/>
    </source>
</evidence>
<keyword evidence="3" id="KW-1185">Reference proteome</keyword>
<organism evidence="2 3">
    <name type="scientific">Sorangium atrum</name>
    <dbReference type="NCBI Taxonomy" id="2995308"/>
    <lineage>
        <taxon>Bacteria</taxon>
        <taxon>Pseudomonadati</taxon>
        <taxon>Myxococcota</taxon>
        <taxon>Polyangia</taxon>
        <taxon>Polyangiales</taxon>
        <taxon>Polyangiaceae</taxon>
        <taxon>Sorangium</taxon>
    </lineage>
</organism>
<feature type="region of interest" description="Disordered" evidence="1">
    <location>
        <begin position="1"/>
        <end position="21"/>
    </location>
</feature>
<dbReference type="Proteomes" id="UP001217485">
    <property type="component" value="Unassembled WGS sequence"/>
</dbReference>
<gene>
    <name evidence="2" type="ORF">POL72_08315</name>
</gene>
<sequence length="76" mass="8163">MLIANGVTGVREMGGSSQRIDRARRLNDASAAGRVDAPEIVLIPGNIISSTASPREAIQTAKKQVTMNFNAGWLRR</sequence>
<accession>A0ABT5BUB1</accession>
<dbReference type="RefSeq" id="WP_272094497.1">
    <property type="nucleotide sequence ID" value="NZ_JAQNDK010000001.1"/>
</dbReference>
<reference evidence="2 3" key="1">
    <citation type="submission" date="2023-01" db="EMBL/GenBank/DDBJ databases">
        <title>Minimal conservation of predation-associated metabolite biosynthetic gene clusters underscores biosynthetic potential of Myxococcota including descriptions for ten novel species: Archangium lansinium sp. nov., Myxococcus landrumus sp. nov., Nannocystis bai.</title>
        <authorList>
            <person name="Ahearne A."/>
            <person name="Stevens C."/>
            <person name="Dowd S."/>
        </authorList>
    </citation>
    <scope>NUCLEOTIDE SEQUENCE [LARGE SCALE GENOMIC DNA]</scope>
    <source>
        <strain evidence="2 3">WIWO2</strain>
    </source>
</reference>
<dbReference type="EMBL" id="JAQNDK010000001">
    <property type="protein sequence ID" value="MDC0677745.1"/>
    <property type="molecule type" value="Genomic_DNA"/>
</dbReference>
<protein>
    <submittedName>
        <fullName evidence="2">Uncharacterized protein</fullName>
    </submittedName>
</protein>
<evidence type="ECO:0000313" key="2">
    <source>
        <dbReference type="EMBL" id="MDC0677745.1"/>
    </source>
</evidence>
<name>A0ABT5BUB1_9BACT</name>
<proteinExistence type="predicted"/>
<comment type="caution">
    <text evidence="2">The sequence shown here is derived from an EMBL/GenBank/DDBJ whole genome shotgun (WGS) entry which is preliminary data.</text>
</comment>